<comment type="caution">
    <text evidence="1">The sequence shown here is derived from an EMBL/GenBank/DDBJ whole genome shotgun (WGS) entry which is preliminary data.</text>
</comment>
<evidence type="ECO:0000313" key="2">
    <source>
        <dbReference type="Proteomes" id="UP001055072"/>
    </source>
</evidence>
<organism evidence="1 2">
    <name type="scientific">Irpex rosettiformis</name>
    <dbReference type="NCBI Taxonomy" id="378272"/>
    <lineage>
        <taxon>Eukaryota</taxon>
        <taxon>Fungi</taxon>
        <taxon>Dikarya</taxon>
        <taxon>Basidiomycota</taxon>
        <taxon>Agaricomycotina</taxon>
        <taxon>Agaricomycetes</taxon>
        <taxon>Polyporales</taxon>
        <taxon>Irpicaceae</taxon>
        <taxon>Irpex</taxon>
    </lineage>
</organism>
<gene>
    <name evidence="1" type="ORF">BDY19DRAFT_885436</name>
</gene>
<accession>A0ACB8UBF3</accession>
<reference evidence="1" key="1">
    <citation type="journal article" date="2021" name="Environ. Microbiol.">
        <title>Gene family expansions and transcriptome signatures uncover fungal adaptations to wood decay.</title>
        <authorList>
            <person name="Hage H."/>
            <person name="Miyauchi S."/>
            <person name="Viragh M."/>
            <person name="Drula E."/>
            <person name="Min B."/>
            <person name="Chaduli D."/>
            <person name="Navarro D."/>
            <person name="Favel A."/>
            <person name="Norest M."/>
            <person name="Lesage-Meessen L."/>
            <person name="Balint B."/>
            <person name="Merenyi Z."/>
            <person name="de Eugenio L."/>
            <person name="Morin E."/>
            <person name="Martinez A.T."/>
            <person name="Baldrian P."/>
            <person name="Stursova M."/>
            <person name="Martinez M.J."/>
            <person name="Novotny C."/>
            <person name="Magnuson J.K."/>
            <person name="Spatafora J.W."/>
            <person name="Maurice S."/>
            <person name="Pangilinan J."/>
            <person name="Andreopoulos W."/>
            <person name="LaButti K."/>
            <person name="Hundley H."/>
            <person name="Na H."/>
            <person name="Kuo A."/>
            <person name="Barry K."/>
            <person name="Lipzen A."/>
            <person name="Henrissat B."/>
            <person name="Riley R."/>
            <person name="Ahrendt S."/>
            <person name="Nagy L.G."/>
            <person name="Grigoriev I.V."/>
            <person name="Martin F."/>
            <person name="Rosso M.N."/>
        </authorList>
    </citation>
    <scope>NUCLEOTIDE SEQUENCE</scope>
    <source>
        <strain evidence="1">CBS 384.51</strain>
    </source>
</reference>
<sequence length="754" mass="85044">MPQKASNLEPTLKETSSAEYLVTAILPVNDPSLDSLQLRIMTLLDPSLHVHEVLLLCHPEHHSEVREILFEVLSEDTDDHHTDASIFSWPAQMEEGAAVLYAAQHVEPPQDRILVLGSDGLDTWNSETRKMLVGRFATPLPVGPRGFTIQGDEPFCIVADATPNAASFLVPPFSIAPLLVPPHELYSDPIFDIWPSLGHHISRARFEGVGGVVVDYDKQSTWCPVNDKRDPSTTEIVSSKTAHEGESETFAILLPSLDDLVSFAAPVCHLWAEGHNIGILLTEEDPSLANITGSSVQLLPSCALKANILSDLRLTSPLATPAAWIANLQVTPTIVISVPTVDISAHASSESLTHIQIPREDLPFCDWLSTIPLQAWKSWYKPQLEVSVITNDRPESLMRLLTSLSNASFFGDEIHLRINVEQTADEETLRLVDAYQWPHGAKFVHRRVVQGGLLPAVVESWYPSSNDSYGLMLEDDVELSPLFYAWAKMSLLMYRYGRPEDRSPQLFGISLYQQRNLELRPEGRHPFNAQKLFSALHHPHPHIPYLSQIPCSWGAVYFPEHWREFHDYLAIRLSQTQPDLPIDRIVAPGLRSNKWTRSWKKYFIELVYLRGYVMLYPNFKDYLSFSTNHLEVGSHVREMSAKAYERKKKLYLLPLMERPPQLSGLDDTDRPDPTLAIPPTTDLMGLPEKRMPSWDGLPVLDLLGLIVTEGVIQQRGATRREELFQCDSPDRPFDIPALLCLPDHEDMRLDLEED</sequence>
<protein>
    <submittedName>
        <fullName evidence="1">Uncharacterized protein</fullName>
    </submittedName>
</protein>
<name>A0ACB8UBF3_9APHY</name>
<dbReference type="EMBL" id="MU274905">
    <property type="protein sequence ID" value="KAI0091682.1"/>
    <property type="molecule type" value="Genomic_DNA"/>
</dbReference>
<dbReference type="Proteomes" id="UP001055072">
    <property type="component" value="Unassembled WGS sequence"/>
</dbReference>
<evidence type="ECO:0000313" key="1">
    <source>
        <dbReference type="EMBL" id="KAI0091682.1"/>
    </source>
</evidence>
<proteinExistence type="predicted"/>
<keyword evidence="2" id="KW-1185">Reference proteome</keyword>